<accession>A0A398BAP9</accession>
<dbReference type="EMBL" id="QWVT01000012">
    <property type="protein sequence ID" value="RID86634.1"/>
    <property type="molecule type" value="Genomic_DNA"/>
</dbReference>
<evidence type="ECO:0000256" key="6">
    <source>
        <dbReference type="SAM" id="Phobius"/>
    </source>
</evidence>
<evidence type="ECO:0000313" key="8">
    <source>
        <dbReference type="EMBL" id="RID86634.1"/>
    </source>
</evidence>
<dbReference type="GO" id="GO:0005886">
    <property type="term" value="C:plasma membrane"/>
    <property type="evidence" value="ECO:0007669"/>
    <property type="project" value="UniProtKB-SubCell"/>
</dbReference>
<feature type="domain" description="ABC3 transporter permease C-terminal" evidence="7">
    <location>
        <begin position="261"/>
        <end position="372"/>
    </location>
</feature>
<dbReference type="PANTHER" id="PTHR30287:SF2">
    <property type="entry name" value="BLL1001 PROTEIN"/>
    <property type="match status" value="1"/>
</dbReference>
<dbReference type="Pfam" id="PF02687">
    <property type="entry name" value="FtsX"/>
    <property type="match status" value="2"/>
</dbReference>
<feature type="transmembrane region" description="Helical" evidence="6">
    <location>
        <begin position="739"/>
        <end position="763"/>
    </location>
</feature>
<feature type="transmembrane region" description="Helical" evidence="6">
    <location>
        <begin position="695"/>
        <end position="719"/>
    </location>
</feature>
<feature type="transmembrane region" description="Helical" evidence="6">
    <location>
        <begin position="424"/>
        <end position="446"/>
    </location>
</feature>
<evidence type="ECO:0000259" key="7">
    <source>
        <dbReference type="Pfam" id="PF02687"/>
    </source>
</evidence>
<dbReference type="OrthoDB" id="9766372at2"/>
<dbReference type="InterPro" id="IPR003838">
    <property type="entry name" value="ABC3_permease_C"/>
</dbReference>
<feature type="domain" description="ABC3 transporter permease C-terminal" evidence="7">
    <location>
        <begin position="653"/>
        <end position="770"/>
    </location>
</feature>
<dbReference type="PANTHER" id="PTHR30287">
    <property type="entry name" value="MEMBRANE COMPONENT OF PREDICTED ABC SUPERFAMILY METABOLITE UPTAKE TRANSPORTER"/>
    <property type="match status" value="1"/>
</dbReference>
<evidence type="ECO:0000256" key="4">
    <source>
        <dbReference type="ARBA" id="ARBA00022989"/>
    </source>
</evidence>
<dbReference type="AlphaFoldDB" id="A0A398BAP9"/>
<keyword evidence="2" id="KW-1003">Cell membrane</keyword>
<feature type="transmembrane region" description="Helical" evidence="6">
    <location>
        <begin position="350"/>
        <end position="372"/>
    </location>
</feature>
<evidence type="ECO:0000256" key="2">
    <source>
        <dbReference type="ARBA" id="ARBA00022475"/>
    </source>
</evidence>
<gene>
    <name evidence="8" type="ORF">D1970_06810</name>
</gene>
<feature type="transmembrane region" description="Helical" evidence="6">
    <location>
        <begin position="654"/>
        <end position="674"/>
    </location>
</feature>
<keyword evidence="3 6" id="KW-0812">Transmembrane</keyword>
<dbReference type="InterPro" id="IPR038766">
    <property type="entry name" value="Membrane_comp_ABC_pdt"/>
</dbReference>
<keyword evidence="4 6" id="KW-1133">Transmembrane helix</keyword>
<reference evidence="8 9" key="1">
    <citation type="submission" date="2018-08" db="EMBL/GenBank/DDBJ databases">
        <title>Bacillus jemisoniae sp. nov., Bacillus chryseoplanitiae sp. nov., Bacillus resnikiae sp. nov., and Bacillus frankliniae sp. nov., isolated from Viking spacecraft and associated surfaces.</title>
        <authorList>
            <person name="Seuylemezian A."/>
            <person name="Vaishampayan P."/>
        </authorList>
    </citation>
    <scope>NUCLEOTIDE SEQUENCE [LARGE SCALE GENOMIC DNA]</scope>
    <source>
        <strain evidence="8 9">JJ-247</strain>
    </source>
</reference>
<evidence type="ECO:0000313" key="9">
    <source>
        <dbReference type="Proteomes" id="UP000265816"/>
    </source>
</evidence>
<proteinExistence type="predicted"/>
<name>A0A398BAP9_9BACI</name>
<comment type="caution">
    <text evidence="8">The sequence shown here is derived from an EMBL/GenBank/DDBJ whole genome shotgun (WGS) entry which is preliminary data.</text>
</comment>
<evidence type="ECO:0000256" key="3">
    <source>
        <dbReference type="ARBA" id="ARBA00022692"/>
    </source>
</evidence>
<organism evidence="8 9">
    <name type="scientific">Mesobacillus zeae</name>
    <dbReference type="NCBI Taxonomy" id="1917180"/>
    <lineage>
        <taxon>Bacteria</taxon>
        <taxon>Bacillati</taxon>
        <taxon>Bacillota</taxon>
        <taxon>Bacilli</taxon>
        <taxon>Bacillales</taxon>
        <taxon>Bacillaceae</taxon>
        <taxon>Mesobacillus</taxon>
    </lineage>
</organism>
<protein>
    <submittedName>
        <fullName evidence="8">ABC transporter permease</fullName>
    </submittedName>
</protein>
<feature type="transmembrane region" description="Helical" evidence="6">
    <location>
        <begin position="20"/>
        <end position="43"/>
    </location>
</feature>
<evidence type="ECO:0000256" key="5">
    <source>
        <dbReference type="ARBA" id="ARBA00023136"/>
    </source>
</evidence>
<feature type="transmembrane region" description="Helical" evidence="6">
    <location>
        <begin position="310"/>
        <end position="338"/>
    </location>
</feature>
<comment type="subcellular location">
    <subcellularLocation>
        <location evidence="1">Cell membrane</location>
        <topology evidence="1">Multi-pass membrane protein</topology>
    </subcellularLocation>
</comment>
<keyword evidence="9" id="KW-1185">Reference proteome</keyword>
<dbReference type="RefSeq" id="WP_119112137.1">
    <property type="nucleotide sequence ID" value="NZ_CBCSEO010000015.1"/>
</dbReference>
<evidence type="ECO:0000256" key="1">
    <source>
        <dbReference type="ARBA" id="ARBA00004651"/>
    </source>
</evidence>
<keyword evidence="5 6" id="KW-0472">Membrane</keyword>
<feature type="transmembrane region" description="Helical" evidence="6">
    <location>
        <begin position="254"/>
        <end position="274"/>
    </location>
</feature>
<dbReference type="Proteomes" id="UP000265816">
    <property type="component" value="Unassembled WGS sequence"/>
</dbReference>
<sequence>MIGRMLKKDLLRNRIITLTLSAFIMLSSLLIASAVGIMVDLFVSMDKLFQKSNAPHFVQMHSGEIDQRLIDKFSFDNELVKEQQTVEMINIDGSNIFLNESQRAENESVMDISFVKQNPSFDFLLNLENQVIKVSQGEIGVPIYYMQQNDLNIGDKIWVANGNFKKEFMIKAFVRDVQMNPSIVSSKRFVINDQDWNIVKANIGESEYLIEFLLTDLDKITEFESMYQSADLPQKGPKITYSLFKTLNALSEGIVALVIVLISLLLIAIAILCIRFTMMTTMEEDYREIGVMKGIGIQSKDIQKLYLTKYIVIAAVASIGGFVLSIFVGHIFTANIALYMGTAEKTVLHYFVPLIGTMVVFIAVLFYCQLVLRKFRRITAIEALRAGSSLDNRQSWRVFKLQKSKFPNVNVFLGIKDVFERFKVYGLVCFVFILSTFIIIVPVNFLNTVESPGFITYMGAGKSDIRIDLQQSMDVGQRFTDMQYYIENDSTVEKYSALVTSTIKILNSEGTYENINVEIGDFTVFPLEYLKGSAPKHKNDIALSYMKANELEKNVGDVLVLIVNGQKQELTICGIYQDISNGGKTAKALLPYDSKNILWYVVNLDVKTGVDVNEKIEEYKKVFYPAKVTDMDEYLSQTLGTTINQLKVVTVSSIVIAISIAVLITGMFFTMLIAKDAIQITIMKSLGFSNRDIQVQYITRSLLVLLIGIVFGTFIAGTLGQELVSLLGSFMGASNIKFVVNSLVSYILCPLLLIIAVTITTLINSMEIKKRGDFKIKAE</sequence>